<proteinExistence type="predicted"/>
<evidence type="ECO:0000313" key="2">
    <source>
        <dbReference type="EMBL" id="KIY47444.1"/>
    </source>
</evidence>
<evidence type="ECO:0000256" key="1">
    <source>
        <dbReference type="SAM" id="Phobius"/>
    </source>
</evidence>
<keyword evidence="1" id="KW-0812">Transmembrane</keyword>
<protein>
    <submittedName>
        <fullName evidence="2">Uncharacterized protein</fullName>
    </submittedName>
</protein>
<keyword evidence="1" id="KW-0472">Membrane</keyword>
<sequence length="434" mass="48700">MTYIYSIYKIPEFSGHRMPGTRLGVMRVDPPQDADDVRAEMADLAPNPVEDADASPSTTDDVEMDDAAYIELHSYQDAERIHTYLSKLLSKINGDNSRIDDVLEVLLDAEQIRDIDNVLRDTCNNVPIKLQSYYTVYRGQDPPQVPVIRGIFRDWSSHIQTWFYTTKGPQPGTRVRKFPTLRLAFGAMVACSDDLAKAYGLIDAAHQTAIHTAPPTGSLIIPAQRPSSSRVVRVVNISDEEEEPAGPLAPPDQGILAGRGTADVRTHTAQYMSTQAHHVRATLLPLLSSHYLTSSGIIYYVRVFRVVVIFPSLTCHRPSLLSTPTSSSPVVFGLYCLEFETRSTNATVTRTAPTLYTLTEAFRVFTTLVLVILVRLVVYELLLTAVLLHPVVGRGVQRLLRHTVVDDDDREDHLDLISHRRPHRHLLYFSLQRY</sequence>
<reference evidence="2 3" key="1">
    <citation type="journal article" date="2015" name="Fungal Genet. Biol.">
        <title>Evolution of novel wood decay mechanisms in Agaricales revealed by the genome sequences of Fistulina hepatica and Cylindrobasidium torrendii.</title>
        <authorList>
            <person name="Floudas D."/>
            <person name="Held B.W."/>
            <person name="Riley R."/>
            <person name="Nagy L.G."/>
            <person name="Koehler G."/>
            <person name="Ransdell A.S."/>
            <person name="Younus H."/>
            <person name="Chow J."/>
            <person name="Chiniquy J."/>
            <person name="Lipzen A."/>
            <person name="Tritt A."/>
            <person name="Sun H."/>
            <person name="Haridas S."/>
            <person name="LaButti K."/>
            <person name="Ohm R.A."/>
            <person name="Kues U."/>
            <person name="Blanchette R.A."/>
            <person name="Grigoriev I.V."/>
            <person name="Minto R.E."/>
            <person name="Hibbett D.S."/>
        </authorList>
    </citation>
    <scope>NUCLEOTIDE SEQUENCE [LARGE SCALE GENOMIC DNA]</scope>
    <source>
        <strain evidence="2 3">ATCC 64428</strain>
    </source>
</reference>
<feature type="transmembrane region" description="Helical" evidence="1">
    <location>
        <begin position="364"/>
        <end position="388"/>
    </location>
</feature>
<dbReference type="Proteomes" id="UP000054144">
    <property type="component" value="Unassembled WGS sequence"/>
</dbReference>
<keyword evidence="1" id="KW-1133">Transmembrane helix</keyword>
<organism evidence="2 3">
    <name type="scientific">Fistulina hepatica ATCC 64428</name>
    <dbReference type="NCBI Taxonomy" id="1128425"/>
    <lineage>
        <taxon>Eukaryota</taxon>
        <taxon>Fungi</taxon>
        <taxon>Dikarya</taxon>
        <taxon>Basidiomycota</taxon>
        <taxon>Agaricomycotina</taxon>
        <taxon>Agaricomycetes</taxon>
        <taxon>Agaricomycetidae</taxon>
        <taxon>Agaricales</taxon>
        <taxon>Fistulinaceae</taxon>
        <taxon>Fistulina</taxon>
    </lineage>
</organism>
<dbReference type="EMBL" id="KN881938">
    <property type="protein sequence ID" value="KIY47444.1"/>
    <property type="molecule type" value="Genomic_DNA"/>
</dbReference>
<accession>A0A0D7AAL5</accession>
<dbReference type="AlphaFoldDB" id="A0A0D7AAL5"/>
<evidence type="ECO:0000313" key="3">
    <source>
        <dbReference type="Proteomes" id="UP000054144"/>
    </source>
</evidence>
<keyword evidence="3" id="KW-1185">Reference proteome</keyword>
<name>A0A0D7AAL5_9AGAR</name>
<gene>
    <name evidence="2" type="ORF">FISHEDRAFT_74648</name>
</gene>